<evidence type="ECO:0000313" key="4">
    <source>
        <dbReference type="Proteomes" id="UP000054047"/>
    </source>
</evidence>
<dbReference type="OrthoDB" id="291007at2759"/>
<comment type="caution">
    <text evidence="1">Lacks conserved residue(s) required for the propagation of feature annotation.</text>
</comment>
<keyword evidence="1" id="KW-0862">Zinc</keyword>
<dbReference type="GO" id="GO:0008270">
    <property type="term" value="F:zinc ion binding"/>
    <property type="evidence" value="ECO:0007669"/>
    <property type="project" value="UniProtKB-UniRule"/>
</dbReference>
<feature type="active site" evidence="1">
    <location>
        <position position="43"/>
    </location>
</feature>
<evidence type="ECO:0000256" key="1">
    <source>
        <dbReference type="PROSITE-ProRule" id="PRU01211"/>
    </source>
</evidence>
<dbReference type="EMBL" id="KN726379">
    <property type="protein sequence ID" value="KIH68430.1"/>
    <property type="molecule type" value="Genomic_DNA"/>
</dbReference>
<dbReference type="MEROPS" id="M12.A28"/>
<keyword evidence="1" id="KW-0378">Hydrolase</keyword>
<sequence>MQDACQLCIIWTDAMTLSAQLRPYQGVSIATPGCDVVGIISHEIGHALGIFHEQARPDQVGEDFLFCN</sequence>
<proteinExistence type="predicted"/>
<dbReference type="InterPro" id="IPR001506">
    <property type="entry name" value="Peptidase_M12A"/>
</dbReference>
<name>A0A0C2H3N5_9BILA</name>
<evidence type="ECO:0000259" key="2">
    <source>
        <dbReference type="PROSITE" id="PS51864"/>
    </source>
</evidence>
<reference evidence="3 4" key="1">
    <citation type="submission" date="2013-12" db="EMBL/GenBank/DDBJ databases">
        <title>Draft genome of the parsitic nematode Ancylostoma duodenale.</title>
        <authorList>
            <person name="Mitreva M."/>
        </authorList>
    </citation>
    <scope>NUCLEOTIDE SEQUENCE [LARGE SCALE GENOMIC DNA]</scope>
    <source>
        <strain evidence="3 4">Zhejiang</strain>
    </source>
</reference>
<dbReference type="Pfam" id="PF01400">
    <property type="entry name" value="Astacin"/>
    <property type="match status" value="1"/>
</dbReference>
<dbReference type="Proteomes" id="UP000054047">
    <property type="component" value="Unassembled WGS sequence"/>
</dbReference>
<dbReference type="PROSITE" id="PS51864">
    <property type="entry name" value="ASTACIN"/>
    <property type="match status" value="1"/>
</dbReference>
<evidence type="ECO:0000313" key="3">
    <source>
        <dbReference type="EMBL" id="KIH68430.1"/>
    </source>
</evidence>
<protein>
    <recommendedName>
        <fullName evidence="2">Peptidase M12A domain-containing protein</fullName>
    </recommendedName>
</protein>
<accession>A0A0C2H3N5</accession>
<feature type="domain" description="Peptidase M12A" evidence="2">
    <location>
        <begin position="1"/>
        <end position="68"/>
    </location>
</feature>
<gene>
    <name evidence="3" type="ORF">ANCDUO_01233</name>
</gene>
<dbReference type="PANTHER" id="PTHR10127">
    <property type="entry name" value="DISCOIDIN, CUB, EGF, LAMININ , AND ZINC METALLOPROTEASE DOMAIN CONTAINING"/>
    <property type="match status" value="1"/>
</dbReference>
<feature type="binding site" evidence="1">
    <location>
        <position position="46"/>
    </location>
    <ligand>
        <name>Zn(2+)</name>
        <dbReference type="ChEBI" id="CHEBI:29105"/>
        <note>catalytic</note>
    </ligand>
</feature>
<keyword evidence="1" id="KW-0645">Protease</keyword>
<dbReference type="PANTHER" id="PTHR10127:SF810">
    <property type="entry name" value="ZINC METALLOPROTEINASE NAS-38"/>
    <property type="match status" value="1"/>
</dbReference>
<keyword evidence="1" id="KW-0482">Metalloprotease</keyword>
<dbReference type="GO" id="GO:0006508">
    <property type="term" value="P:proteolysis"/>
    <property type="evidence" value="ECO:0007669"/>
    <property type="project" value="UniProtKB-KW"/>
</dbReference>
<feature type="binding site" evidence="1">
    <location>
        <position position="42"/>
    </location>
    <ligand>
        <name>Zn(2+)</name>
        <dbReference type="ChEBI" id="CHEBI:29105"/>
        <note>catalytic</note>
    </ligand>
</feature>
<comment type="cofactor">
    <cofactor evidence="1">
        <name>Zn(2+)</name>
        <dbReference type="ChEBI" id="CHEBI:29105"/>
    </cofactor>
    <text evidence="1">Binds 1 zinc ion per subunit.</text>
</comment>
<dbReference type="SUPFAM" id="SSF55486">
    <property type="entry name" value="Metalloproteases ('zincins'), catalytic domain"/>
    <property type="match status" value="1"/>
</dbReference>
<dbReference type="InterPro" id="IPR024079">
    <property type="entry name" value="MetalloPept_cat_dom_sf"/>
</dbReference>
<dbReference type="GO" id="GO:0004222">
    <property type="term" value="F:metalloendopeptidase activity"/>
    <property type="evidence" value="ECO:0007669"/>
    <property type="project" value="UniProtKB-UniRule"/>
</dbReference>
<dbReference type="AlphaFoldDB" id="A0A0C2H3N5"/>
<feature type="binding site" evidence="1">
    <location>
        <position position="52"/>
    </location>
    <ligand>
        <name>Zn(2+)</name>
        <dbReference type="ChEBI" id="CHEBI:29105"/>
        <note>catalytic</note>
    </ligand>
</feature>
<keyword evidence="4" id="KW-1185">Reference proteome</keyword>
<dbReference type="Gene3D" id="3.40.390.10">
    <property type="entry name" value="Collagenase (Catalytic Domain)"/>
    <property type="match status" value="1"/>
</dbReference>
<organism evidence="3 4">
    <name type="scientific">Ancylostoma duodenale</name>
    <dbReference type="NCBI Taxonomy" id="51022"/>
    <lineage>
        <taxon>Eukaryota</taxon>
        <taxon>Metazoa</taxon>
        <taxon>Ecdysozoa</taxon>
        <taxon>Nematoda</taxon>
        <taxon>Chromadorea</taxon>
        <taxon>Rhabditida</taxon>
        <taxon>Rhabditina</taxon>
        <taxon>Rhabditomorpha</taxon>
        <taxon>Strongyloidea</taxon>
        <taxon>Ancylostomatidae</taxon>
        <taxon>Ancylostomatinae</taxon>
        <taxon>Ancylostoma</taxon>
    </lineage>
</organism>
<keyword evidence="1" id="KW-0479">Metal-binding</keyword>